<dbReference type="GO" id="GO:0002181">
    <property type="term" value="P:cytoplasmic translation"/>
    <property type="evidence" value="ECO:0007669"/>
    <property type="project" value="TreeGrafter"/>
</dbReference>
<dbReference type="PANTHER" id="PTHR11655">
    <property type="entry name" value="60S/50S RIBOSOMAL PROTEIN L6/L9"/>
    <property type="match status" value="1"/>
</dbReference>
<keyword evidence="4 6" id="KW-0689">Ribosomal protein</keyword>
<keyword evidence="2 6" id="KW-0699">rRNA-binding</keyword>
<dbReference type="SUPFAM" id="SSF56053">
    <property type="entry name" value="Ribosomal protein L6"/>
    <property type="match status" value="2"/>
</dbReference>
<dbReference type="PIRSF" id="PIRSF002162">
    <property type="entry name" value="Ribosomal_L6"/>
    <property type="match status" value="1"/>
</dbReference>
<proteinExistence type="inferred from homology"/>
<dbReference type="Proteomes" id="UP000648239">
    <property type="component" value="Unassembled WGS sequence"/>
</dbReference>
<evidence type="ECO:0000259" key="9">
    <source>
        <dbReference type="Pfam" id="PF00347"/>
    </source>
</evidence>
<dbReference type="InterPro" id="IPR000702">
    <property type="entry name" value="Ribosomal_uL6-like"/>
</dbReference>
<dbReference type="InterPro" id="IPR019906">
    <property type="entry name" value="Ribosomal_uL6_bac-type"/>
</dbReference>
<comment type="caution">
    <text evidence="10">The sequence shown here is derived from an EMBL/GenBank/DDBJ whole genome shotgun (WGS) entry which is preliminary data.</text>
</comment>
<dbReference type="EMBL" id="JACXWD010000015">
    <property type="protein sequence ID" value="MBD3867752.1"/>
    <property type="molecule type" value="Genomic_DNA"/>
</dbReference>
<dbReference type="InterPro" id="IPR020040">
    <property type="entry name" value="Ribosomal_uL6_a/b-dom"/>
</dbReference>
<evidence type="ECO:0000256" key="7">
    <source>
        <dbReference type="RuleBase" id="RU003869"/>
    </source>
</evidence>
<dbReference type="AlphaFoldDB" id="A0A8J7CCP6"/>
<dbReference type="GO" id="GO:0003735">
    <property type="term" value="F:structural constituent of ribosome"/>
    <property type="evidence" value="ECO:0007669"/>
    <property type="project" value="UniProtKB-UniRule"/>
</dbReference>
<dbReference type="Pfam" id="PF00347">
    <property type="entry name" value="Ribosomal_L6"/>
    <property type="match status" value="2"/>
</dbReference>
<evidence type="ECO:0000256" key="6">
    <source>
        <dbReference type="HAMAP-Rule" id="MF_01365"/>
    </source>
</evidence>
<comment type="subunit">
    <text evidence="6">Part of the 50S ribosomal subunit.</text>
</comment>
<keyword evidence="5 6" id="KW-0687">Ribonucleoprotein</keyword>
<evidence type="ECO:0000313" key="11">
    <source>
        <dbReference type="Proteomes" id="UP000648239"/>
    </source>
</evidence>
<evidence type="ECO:0000256" key="2">
    <source>
        <dbReference type="ARBA" id="ARBA00022730"/>
    </source>
</evidence>
<dbReference type="HAMAP" id="MF_01365_B">
    <property type="entry name" value="Ribosomal_uL6_B"/>
    <property type="match status" value="1"/>
</dbReference>
<dbReference type="Gene3D" id="3.90.930.12">
    <property type="entry name" value="Ribosomal protein L6, alpha-beta domain"/>
    <property type="match status" value="2"/>
</dbReference>
<gene>
    <name evidence="6 10" type="primary">rplF</name>
    <name evidence="10" type="ORF">IFK94_06485</name>
</gene>
<sequence>MSRIGKVPIPLTSDVKIDIKGDLVGIKGPKGSLSHALPRGIAVERDDANLTVTRRNDSKEQRALHGLMRSLLANAVEGVTKGFSKQLEIHGVGYRAQVKGKAVNFSLGYTHPIDFPIPDGIDIKVEGNKVTVSGYDRQQVGQVSADIRALRKPDVYKQKGIRYTGEQLRKKAGKSGVK</sequence>
<comment type="function">
    <text evidence="6 8">This protein binds to the 23S rRNA, and is important in its secondary structure. It is located near the subunit interface in the base of the L7/L12 stalk, and near the tRNA binding site of the peptidyltransferase center.</text>
</comment>
<name>A0A8J7CCP6_9BACT</name>
<dbReference type="NCBIfam" id="TIGR03654">
    <property type="entry name" value="L6_bact"/>
    <property type="match status" value="1"/>
</dbReference>
<evidence type="ECO:0000256" key="4">
    <source>
        <dbReference type="ARBA" id="ARBA00022980"/>
    </source>
</evidence>
<dbReference type="InterPro" id="IPR036789">
    <property type="entry name" value="Ribosomal_uL6-like_a/b-dom_sf"/>
</dbReference>
<comment type="similarity">
    <text evidence="1 6 7">Belongs to the universal ribosomal protein uL6 family.</text>
</comment>
<feature type="domain" description="Large ribosomal subunit protein uL6 alpha-beta" evidence="9">
    <location>
        <begin position="14"/>
        <end position="82"/>
    </location>
</feature>
<protein>
    <recommendedName>
        <fullName evidence="6">Large ribosomal subunit protein uL6</fullName>
    </recommendedName>
</protein>
<evidence type="ECO:0000256" key="3">
    <source>
        <dbReference type="ARBA" id="ARBA00022884"/>
    </source>
</evidence>
<organism evidence="10 11">
    <name type="scientific">Candidatus Polarisedimenticola svalbardensis</name>
    <dbReference type="NCBI Taxonomy" id="2886004"/>
    <lineage>
        <taxon>Bacteria</taxon>
        <taxon>Pseudomonadati</taxon>
        <taxon>Acidobacteriota</taxon>
        <taxon>Candidatus Polarisedimenticolia</taxon>
        <taxon>Candidatus Polarisedimenticolales</taxon>
        <taxon>Candidatus Polarisedimenticolaceae</taxon>
        <taxon>Candidatus Polarisedimenticola</taxon>
    </lineage>
</organism>
<reference evidence="10 11" key="1">
    <citation type="submission" date="2020-08" db="EMBL/GenBank/DDBJ databases">
        <title>Acidobacteriota in marine sediments use diverse sulfur dissimilation pathways.</title>
        <authorList>
            <person name="Wasmund K."/>
        </authorList>
    </citation>
    <scope>NUCLEOTIDE SEQUENCE [LARGE SCALE GENOMIC DNA]</scope>
    <source>
        <strain evidence="10">MAG AM4</strain>
    </source>
</reference>
<evidence type="ECO:0000313" key="10">
    <source>
        <dbReference type="EMBL" id="MBD3867752.1"/>
    </source>
</evidence>
<keyword evidence="3 6" id="KW-0694">RNA-binding</keyword>
<dbReference type="PANTHER" id="PTHR11655:SF14">
    <property type="entry name" value="LARGE RIBOSOMAL SUBUNIT PROTEIN UL6M"/>
    <property type="match status" value="1"/>
</dbReference>
<feature type="domain" description="Large ribosomal subunit protein uL6 alpha-beta" evidence="9">
    <location>
        <begin position="91"/>
        <end position="163"/>
    </location>
</feature>
<dbReference type="PRINTS" id="PR00059">
    <property type="entry name" value="RIBOSOMALL6"/>
</dbReference>
<dbReference type="GO" id="GO:0022625">
    <property type="term" value="C:cytosolic large ribosomal subunit"/>
    <property type="evidence" value="ECO:0007669"/>
    <property type="project" value="UniProtKB-UniRule"/>
</dbReference>
<dbReference type="GO" id="GO:0019843">
    <property type="term" value="F:rRNA binding"/>
    <property type="evidence" value="ECO:0007669"/>
    <property type="project" value="UniProtKB-UniRule"/>
</dbReference>
<accession>A0A8J7CCP6</accession>
<evidence type="ECO:0000256" key="1">
    <source>
        <dbReference type="ARBA" id="ARBA00009356"/>
    </source>
</evidence>
<evidence type="ECO:0000256" key="5">
    <source>
        <dbReference type="ARBA" id="ARBA00023274"/>
    </source>
</evidence>
<evidence type="ECO:0000256" key="8">
    <source>
        <dbReference type="RuleBase" id="RU003870"/>
    </source>
</evidence>
<dbReference type="FunFam" id="3.90.930.12:FF:000002">
    <property type="entry name" value="50S ribosomal protein L6"/>
    <property type="match status" value="1"/>
</dbReference>
<dbReference type="FunFam" id="3.90.930.12:FF:000001">
    <property type="entry name" value="50S ribosomal protein L6"/>
    <property type="match status" value="1"/>
</dbReference>